<keyword evidence="1" id="KW-0175">Coiled coil</keyword>
<name>A0ABR1U2Z9_9PEZI</name>
<protein>
    <submittedName>
        <fullName evidence="3">Uncharacterized protein</fullName>
    </submittedName>
</protein>
<proteinExistence type="predicted"/>
<feature type="coiled-coil region" evidence="1">
    <location>
        <begin position="81"/>
        <end position="126"/>
    </location>
</feature>
<comment type="caution">
    <text evidence="3">The sequence shown here is derived from an EMBL/GenBank/DDBJ whole genome shotgun (WGS) entry which is preliminary data.</text>
</comment>
<sequence length="126" mass="14289">MAQFNKSYGGVAKSSRGGRGGRGARVVSVCPPYDFERDLGCCREQQGNSTRLFFFGVPPTDDGILDQNNENKEPPWFEWKISNVEAEAGRAKEQLDKFKAIYKGHVERLAELEDKKEESKKDEKEE</sequence>
<evidence type="ECO:0000313" key="4">
    <source>
        <dbReference type="Proteomes" id="UP001446871"/>
    </source>
</evidence>
<accession>A0ABR1U2Z9</accession>
<evidence type="ECO:0000313" key="3">
    <source>
        <dbReference type="EMBL" id="KAK8053077.1"/>
    </source>
</evidence>
<reference evidence="3 4" key="1">
    <citation type="submission" date="2023-01" db="EMBL/GenBank/DDBJ databases">
        <title>Analysis of 21 Apiospora genomes using comparative genomics revels a genus with tremendous synthesis potential of carbohydrate active enzymes and secondary metabolites.</title>
        <authorList>
            <person name="Sorensen T."/>
        </authorList>
    </citation>
    <scope>NUCLEOTIDE SEQUENCE [LARGE SCALE GENOMIC DNA]</scope>
    <source>
        <strain evidence="3 4">CBS 83171</strain>
    </source>
</reference>
<evidence type="ECO:0000256" key="1">
    <source>
        <dbReference type="SAM" id="Coils"/>
    </source>
</evidence>
<keyword evidence="4" id="KW-1185">Reference proteome</keyword>
<dbReference type="Proteomes" id="UP001446871">
    <property type="component" value="Unassembled WGS sequence"/>
</dbReference>
<feature type="region of interest" description="Disordered" evidence="2">
    <location>
        <begin position="1"/>
        <end position="23"/>
    </location>
</feature>
<gene>
    <name evidence="3" type="ORF">PG996_012378</name>
</gene>
<organism evidence="3 4">
    <name type="scientific">Apiospora saccharicola</name>
    <dbReference type="NCBI Taxonomy" id="335842"/>
    <lineage>
        <taxon>Eukaryota</taxon>
        <taxon>Fungi</taxon>
        <taxon>Dikarya</taxon>
        <taxon>Ascomycota</taxon>
        <taxon>Pezizomycotina</taxon>
        <taxon>Sordariomycetes</taxon>
        <taxon>Xylariomycetidae</taxon>
        <taxon>Amphisphaeriales</taxon>
        <taxon>Apiosporaceae</taxon>
        <taxon>Apiospora</taxon>
    </lineage>
</organism>
<dbReference type="EMBL" id="JAQQWM010000008">
    <property type="protein sequence ID" value="KAK8053077.1"/>
    <property type="molecule type" value="Genomic_DNA"/>
</dbReference>
<evidence type="ECO:0000256" key="2">
    <source>
        <dbReference type="SAM" id="MobiDB-lite"/>
    </source>
</evidence>